<keyword evidence="3" id="KW-1185">Reference proteome</keyword>
<comment type="caution">
    <text evidence="2">The sequence shown here is derived from an EMBL/GenBank/DDBJ whole genome shotgun (WGS) entry which is preliminary data.</text>
</comment>
<dbReference type="EMBL" id="BAABME010000398">
    <property type="protein sequence ID" value="GAA0142450.1"/>
    <property type="molecule type" value="Genomic_DNA"/>
</dbReference>
<organism evidence="2 3">
    <name type="scientific">Lithospermum erythrorhizon</name>
    <name type="common">Purple gromwell</name>
    <name type="synonym">Lithospermum officinale var. erythrorhizon</name>
    <dbReference type="NCBI Taxonomy" id="34254"/>
    <lineage>
        <taxon>Eukaryota</taxon>
        <taxon>Viridiplantae</taxon>
        <taxon>Streptophyta</taxon>
        <taxon>Embryophyta</taxon>
        <taxon>Tracheophyta</taxon>
        <taxon>Spermatophyta</taxon>
        <taxon>Magnoliopsida</taxon>
        <taxon>eudicotyledons</taxon>
        <taxon>Gunneridae</taxon>
        <taxon>Pentapetalae</taxon>
        <taxon>asterids</taxon>
        <taxon>lamiids</taxon>
        <taxon>Boraginales</taxon>
        <taxon>Boraginaceae</taxon>
        <taxon>Boraginoideae</taxon>
        <taxon>Lithospermeae</taxon>
        <taxon>Lithospermum</taxon>
    </lineage>
</organism>
<accession>A0AAV3NST4</accession>
<feature type="region of interest" description="Disordered" evidence="1">
    <location>
        <begin position="1"/>
        <end position="27"/>
    </location>
</feature>
<name>A0AAV3NST4_LITER</name>
<dbReference type="Proteomes" id="UP001454036">
    <property type="component" value="Unassembled WGS sequence"/>
</dbReference>
<protein>
    <submittedName>
        <fullName evidence="2">Uncharacterized protein</fullName>
    </submittedName>
</protein>
<gene>
    <name evidence="2" type="ORF">LIER_03351</name>
</gene>
<feature type="compositionally biased region" description="Basic and acidic residues" evidence="1">
    <location>
        <begin position="14"/>
        <end position="27"/>
    </location>
</feature>
<dbReference type="AlphaFoldDB" id="A0AAV3NST4"/>
<evidence type="ECO:0000313" key="2">
    <source>
        <dbReference type="EMBL" id="GAA0142450.1"/>
    </source>
</evidence>
<evidence type="ECO:0000313" key="3">
    <source>
        <dbReference type="Proteomes" id="UP001454036"/>
    </source>
</evidence>
<proteinExistence type="predicted"/>
<evidence type="ECO:0000256" key="1">
    <source>
        <dbReference type="SAM" id="MobiDB-lite"/>
    </source>
</evidence>
<reference evidence="2 3" key="1">
    <citation type="submission" date="2024-01" db="EMBL/GenBank/DDBJ databases">
        <title>The complete chloroplast genome sequence of Lithospermum erythrorhizon: insights into the phylogenetic relationship among Boraginaceae species and the maternal lineages of purple gromwells.</title>
        <authorList>
            <person name="Okada T."/>
            <person name="Watanabe K."/>
        </authorList>
    </citation>
    <scope>NUCLEOTIDE SEQUENCE [LARGE SCALE GENOMIC DNA]</scope>
</reference>
<sequence length="111" mass="12928">MTRSLPKPTGHYLWDPEKRPRNDKRVMGPREETMEYALRFSFIATNNEAEYKAMILGLSNQPKEQSTLSPKWEGPYRVNRVAGPSTYELEDLDGKSVSRTWHASKLCKYYV</sequence>